<evidence type="ECO:0000313" key="1">
    <source>
        <dbReference type="EMBL" id="VDN33773.1"/>
    </source>
</evidence>
<proteinExistence type="predicted"/>
<keyword evidence="2" id="KW-1185">Reference proteome</keyword>
<protein>
    <submittedName>
        <fullName evidence="1">Uncharacterized protein</fullName>
    </submittedName>
</protein>
<sequence>MDGDHYTAANGRCYLRSSVDFEFFCPVLFCYSSEGCHVVISIPDVAFLGELKYMVNETHYHVYDHEPDICGSRHHTYQDQSGSLIVTTLLPGPPSTIILVDSEYAVDADDGICRARNSTAAFRCKVQIWADVSRITLFIPKITYIDNILIGTPTTDEPDRISWLSVENEWFAKGTDEHYTGIFLFQESFGSPVYSSLAVVSMSNILSFLGASNPQAIA</sequence>
<dbReference type="EMBL" id="UYRU01084247">
    <property type="protein sequence ID" value="VDN33773.1"/>
    <property type="molecule type" value="Genomic_DNA"/>
</dbReference>
<reference evidence="1 2" key="1">
    <citation type="submission" date="2018-11" db="EMBL/GenBank/DDBJ databases">
        <authorList>
            <consortium name="Pathogen Informatics"/>
        </authorList>
    </citation>
    <scope>NUCLEOTIDE SEQUENCE [LARGE SCALE GENOMIC DNA]</scope>
</reference>
<dbReference type="Proteomes" id="UP000281553">
    <property type="component" value="Unassembled WGS sequence"/>
</dbReference>
<organism evidence="1 2">
    <name type="scientific">Dibothriocephalus latus</name>
    <name type="common">Fish tapeworm</name>
    <name type="synonym">Diphyllobothrium latum</name>
    <dbReference type="NCBI Taxonomy" id="60516"/>
    <lineage>
        <taxon>Eukaryota</taxon>
        <taxon>Metazoa</taxon>
        <taxon>Spiralia</taxon>
        <taxon>Lophotrochozoa</taxon>
        <taxon>Platyhelminthes</taxon>
        <taxon>Cestoda</taxon>
        <taxon>Eucestoda</taxon>
        <taxon>Diphyllobothriidea</taxon>
        <taxon>Diphyllobothriidae</taxon>
        <taxon>Dibothriocephalus</taxon>
    </lineage>
</organism>
<name>A0A3P7N9Z2_DIBLA</name>
<gene>
    <name evidence="1" type="ORF">DILT_LOCUS16327</name>
</gene>
<dbReference type="AlphaFoldDB" id="A0A3P7N9Z2"/>
<accession>A0A3P7N9Z2</accession>
<evidence type="ECO:0000313" key="2">
    <source>
        <dbReference type="Proteomes" id="UP000281553"/>
    </source>
</evidence>